<name>A0A8J6CX25_9ROSI</name>
<evidence type="ECO:0000313" key="5">
    <source>
        <dbReference type="Proteomes" id="UP000701853"/>
    </source>
</evidence>
<feature type="transmembrane region" description="Helical" evidence="2">
    <location>
        <begin position="584"/>
        <end position="609"/>
    </location>
</feature>
<dbReference type="AlphaFoldDB" id="A0A8J6CX25"/>
<comment type="caution">
    <text evidence="4">The sequence shown here is derived from an EMBL/GenBank/DDBJ whole genome shotgun (WGS) entry which is preliminary data.</text>
</comment>
<keyword evidence="2" id="KW-1133">Transmembrane helix</keyword>
<dbReference type="PANTHER" id="PTHR24177:SF215">
    <property type="entry name" value="PGG DOMAIN-CONTAINING PROTEIN"/>
    <property type="match status" value="1"/>
</dbReference>
<evidence type="ECO:0000256" key="2">
    <source>
        <dbReference type="SAM" id="Phobius"/>
    </source>
</evidence>
<keyword evidence="5" id="KW-1185">Reference proteome</keyword>
<dbReference type="EMBL" id="JAHUZN010000006">
    <property type="protein sequence ID" value="KAG8490627.1"/>
    <property type="molecule type" value="Genomic_DNA"/>
</dbReference>
<dbReference type="PANTHER" id="PTHR24177">
    <property type="entry name" value="CASKIN"/>
    <property type="match status" value="1"/>
</dbReference>
<dbReference type="Pfam" id="PF13962">
    <property type="entry name" value="PGG"/>
    <property type="match status" value="1"/>
</dbReference>
<gene>
    <name evidence="4" type="ORF">CXB51_013841</name>
</gene>
<dbReference type="OrthoDB" id="1923662at2759"/>
<dbReference type="InterPro" id="IPR026961">
    <property type="entry name" value="PGG_dom"/>
</dbReference>
<dbReference type="Pfam" id="PF12796">
    <property type="entry name" value="Ank_2"/>
    <property type="match status" value="1"/>
</dbReference>
<dbReference type="SMART" id="SM00248">
    <property type="entry name" value="ANK"/>
    <property type="match status" value="7"/>
</dbReference>
<feature type="transmembrane region" description="Helical" evidence="2">
    <location>
        <begin position="629"/>
        <end position="653"/>
    </location>
</feature>
<dbReference type="Gene3D" id="1.25.40.20">
    <property type="entry name" value="Ankyrin repeat-containing domain"/>
    <property type="match status" value="3"/>
</dbReference>
<evidence type="ECO:0000313" key="4">
    <source>
        <dbReference type="EMBL" id="KAG8490627.1"/>
    </source>
</evidence>
<feature type="transmembrane region" description="Helical" evidence="2">
    <location>
        <begin position="665"/>
        <end position="684"/>
    </location>
</feature>
<feature type="region of interest" description="Disordered" evidence="1">
    <location>
        <begin position="379"/>
        <end position="399"/>
    </location>
</feature>
<dbReference type="Proteomes" id="UP000701853">
    <property type="component" value="Chromosome 6"/>
</dbReference>
<feature type="compositionally biased region" description="Basic and acidic residues" evidence="1">
    <location>
        <begin position="379"/>
        <end position="388"/>
    </location>
</feature>
<accession>A0A8J6CX25</accession>
<keyword evidence="2" id="KW-0472">Membrane</keyword>
<reference evidence="4 5" key="1">
    <citation type="journal article" date="2021" name="bioRxiv">
        <title>The Gossypium anomalum genome as a resource for cotton improvement and evolutionary analysis of hybrid incompatibility.</title>
        <authorList>
            <person name="Grover C.E."/>
            <person name="Yuan D."/>
            <person name="Arick M.A."/>
            <person name="Miller E.R."/>
            <person name="Hu G."/>
            <person name="Peterson D.G."/>
            <person name="Wendel J.F."/>
            <person name="Udall J.A."/>
        </authorList>
    </citation>
    <scope>NUCLEOTIDE SEQUENCE [LARGE SCALE GENOMIC DNA]</scope>
    <source>
        <strain evidence="4">JFW-Udall</strain>
        <tissue evidence="4">Leaf</tissue>
    </source>
</reference>
<feature type="domain" description="PGG" evidence="3">
    <location>
        <begin position="540"/>
        <end position="650"/>
    </location>
</feature>
<proteinExistence type="predicted"/>
<dbReference type="InterPro" id="IPR002110">
    <property type="entry name" value="Ankyrin_rpt"/>
</dbReference>
<evidence type="ECO:0000256" key="1">
    <source>
        <dbReference type="SAM" id="MobiDB-lite"/>
    </source>
</evidence>
<dbReference type="SUPFAM" id="SSF48403">
    <property type="entry name" value="Ankyrin repeat"/>
    <property type="match status" value="2"/>
</dbReference>
<dbReference type="GO" id="GO:0016020">
    <property type="term" value="C:membrane"/>
    <property type="evidence" value="ECO:0007669"/>
    <property type="project" value="TreeGrafter"/>
</dbReference>
<organism evidence="4 5">
    <name type="scientific">Gossypium anomalum</name>
    <dbReference type="NCBI Taxonomy" id="47600"/>
    <lineage>
        <taxon>Eukaryota</taxon>
        <taxon>Viridiplantae</taxon>
        <taxon>Streptophyta</taxon>
        <taxon>Embryophyta</taxon>
        <taxon>Tracheophyta</taxon>
        <taxon>Spermatophyta</taxon>
        <taxon>Magnoliopsida</taxon>
        <taxon>eudicotyledons</taxon>
        <taxon>Gunneridae</taxon>
        <taxon>Pentapetalae</taxon>
        <taxon>rosids</taxon>
        <taxon>malvids</taxon>
        <taxon>Malvales</taxon>
        <taxon>Malvaceae</taxon>
        <taxon>Malvoideae</taxon>
        <taxon>Gossypium</taxon>
    </lineage>
</organism>
<sequence>MLTNPSTFVFAGFQLYQLFKQSIDATYAMAKELIISESDTKIFDEMGEAYAKLLANDTHGLEEIYRRNNEALFHHITVSRDTVFHIAAYKGCQEMLRTLLNLVKSQTKKREVLKMKNIYGNTVFHELVTTANSEAADLLMKEVLFSDGRPLNHENDIREREEILADRNNLGETPLFRAAVYGNMSMVKSLATQIIRMRGNLDKHYTRDDGLSILHVAVVGQHFDIANWLMEKEPQLATYKDQSGKTSLHLLASMGNAFKSSSIALGIFKELIYYCLPNGSCNGEERNELPLDSQKKYLEQGEASKARNQPERSNGTSKLYCGVWRCLAQGWNMIDRMWKQKKMHASAVKLASTLVRTDTSWFDSHEAEEGDTICLERKEGEKAKDEKSAASGMKSSSEPDTPLIIAASTGIVEIVKEILQMYPQAVEHISKTGQNILHVAILHRKYKVFNLVHTKEEAKRLVRGIDNDGCTILHHAADIEYYQGGTIPTPALELQQELKWFEAVKNKMPVHFTMHRNKNNMTADQLFKNMHKDQLKSAQEWVKNTSQSCSTVAVLVATVVFAAAYTAPGGFHPNGRPILLERPMYSFFTVMDVAGLASSLTSVVIFLSILTSSLEYQDFLNTVHRKLSLGFIFLFFSVTSTMLTFTATILLLVHLQKKWTATLTYAAAFLPICVFALFQFPLYYRFFLEAVKGILGYLRRNMPGYWEFLRIEEYFY</sequence>
<evidence type="ECO:0000259" key="3">
    <source>
        <dbReference type="Pfam" id="PF13962"/>
    </source>
</evidence>
<dbReference type="InterPro" id="IPR036770">
    <property type="entry name" value="Ankyrin_rpt-contain_sf"/>
</dbReference>
<keyword evidence="2" id="KW-0812">Transmembrane</keyword>
<protein>
    <recommendedName>
        <fullName evidence="3">PGG domain-containing protein</fullName>
    </recommendedName>
</protein>